<dbReference type="InterPro" id="IPR004316">
    <property type="entry name" value="SWEET_rpt"/>
</dbReference>
<evidence type="ECO:0000256" key="11">
    <source>
        <dbReference type="ARBA" id="ARBA00023034"/>
    </source>
</evidence>
<feature type="transmembrane region" description="Helical" evidence="13">
    <location>
        <begin position="299"/>
        <end position="321"/>
    </location>
</feature>
<evidence type="ECO:0000256" key="5">
    <source>
        <dbReference type="ARBA" id="ARBA00022448"/>
    </source>
</evidence>
<dbReference type="PANTHER" id="PTHR10791">
    <property type="entry name" value="RAG1-ACTIVATING PROTEIN 1"/>
    <property type="match status" value="1"/>
</dbReference>
<evidence type="ECO:0000256" key="3">
    <source>
        <dbReference type="ARBA" id="ARBA00007809"/>
    </source>
</evidence>
<evidence type="ECO:0000256" key="1">
    <source>
        <dbReference type="ARBA" id="ARBA00004651"/>
    </source>
</evidence>
<dbReference type="InterPro" id="IPR047664">
    <property type="entry name" value="SWEET"/>
</dbReference>
<proteinExistence type="inferred from homology"/>
<evidence type="ECO:0000256" key="9">
    <source>
        <dbReference type="ARBA" id="ARBA00022737"/>
    </source>
</evidence>
<evidence type="ECO:0000256" key="6">
    <source>
        <dbReference type="ARBA" id="ARBA00022475"/>
    </source>
</evidence>
<sequence length="448" mass="50411">MLALLSLIAAAARPRKGIELVGVDLKEAESVKCLGSVIEAKQSSREDMRQGQQGERKLGLWIKEKRLKVEAMGMTLAVTRRDRIRNEDVRSRVGVHEIVEEARMRWYGHIMRMEGEEDSKKINGYEVCREEMGGTDKCLGSVIEAKQSSREDMRQGQQGERKLGLWIKEKRLKVEAMGMTLAVTRRDRIRNEDVRSRVGVHEIVEEARMRWYGHIMRMEGEEDSKKINGYEKMPLEDYKELVGSVAGIATVGQMFSGVFICRDIVKQGSTKNIGVLPFLGGTAMSVLMLEYSAMLQDPVMTNVNIAGLVLNVMYTMCYYFYASDKAALLTQTLKAFAFVVALLGYAKWEEPSLVEFRFGVIVTAIMMLLIASPLFSLGEVIRTKSTAMLPFPLILSGTVVTFLWLLYGIIINNSLIQLQNVVGLTLCAIQLSLFVIYPSKPKVAKKKQ</sequence>
<reference evidence="14" key="1">
    <citation type="submission" date="2020-11" db="EMBL/GenBank/DDBJ databases">
        <authorList>
            <person name="Tran Van P."/>
        </authorList>
    </citation>
    <scope>NUCLEOTIDE SEQUENCE</scope>
</reference>
<feature type="transmembrane region" description="Helical" evidence="13">
    <location>
        <begin position="358"/>
        <end position="377"/>
    </location>
</feature>
<evidence type="ECO:0000256" key="2">
    <source>
        <dbReference type="ARBA" id="ARBA00004653"/>
    </source>
</evidence>
<dbReference type="AlphaFoldDB" id="A0A7R9JXC0"/>
<evidence type="ECO:0000256" key="8">
    <source>
        <dbReference type="ARBA" id="ARBA00022692"/>
    </source>
</evidence>
<keyword evidence="6" id="KW-1003">Cell membrane</keyword>
<feature type="transmembrane region" description="Helical" evidence="13">
    <location>
        <begin position="273"/>
        <end position="293"/>
    </location>
</feature>
<keyword evidence="11" id="KW-0333">Golgi apparatus</keyword>
<dbReference type="GO" id="GO:0000139">
    <property type="term" value="C:Golgi membrane"/>
    <property type="evidence" value="ECO:0007669"/>
    <property type="project" value="UniProtKB-SubCell"/>
</dbReference>
<gene>
    <name evidence="14" type="ORF">TGEB3V08_LOCUS5122</name>
</gene>
<feature type="transmembrane region" description="Helical" evidence="13">
    <location>
        <begin position="241"/>
        <end position="261"/>
    </location>
</feature>
<dbReference type="Pfam" id="PF03083">
    <property type="entry name" value="MtN3_slv"/>
    <property type="match status" value="2"/>
</dbReference>
<name>A0A7R9JXC0_TIMGE</name>
<feature type="transmembrane region" description="Helical" evidence="13">
    <location>
        <begin position="416"/>
        <end position="437"/>
    </location>
</feature>
<accession>A0A7R9JXC0</accession>
<keyword evidence="12 13" id="KW-0472">Membrane</keyword>
<keyword evidence="5" id="KW-0813">Transport</keyword>
<evidence type="ECO:0000313" key="14">
    <source>
        <dbReference type="EMBL" id="CAD7592943.1"/>
    </source>
</evidence>
<dbReference type="GO" id="GO:0051119">
    <property type="term" value="F:sugar transmembrane transporter activity"/>
    <property type="evidence" value="ECO:0007669"/>
    <property type="project" value="InterPro"/>
</dbReference>
<keyword evidence="10 13" id="KW-1133">Transmembrane helix</keyword>
<dbReference type="Gene3D" id="1.20.1280.290">
    <property type="match status" value="2"/>
</dbReference>
<keyword evidence="8 13" id="KW-0812">Transmembrane</keyword>
<comment type="subcellular location">
    <subcellularLocation>
        <location evidence="1">Cell membrane</location>
        <topology evidence="1">Multi-pass membrane protein</topology>
    </subcellularLocation>
    <subcellularLocation>
        <location evidence="2">Golgi apparatus membrane</location>
        <topology evidence="2">Multi-pass membrane protein</topology>
    </subcellularLocation>
</comment>
<evidence type="ECO:0000256" key="4">
    <source>
        <dbReference type="ARBA" id="ARBA00021741"/>
    </source>
</evidence>
<dbReference type="EMBL" id="OE840850">
    <property type="protein sequence ID" value="CAD7592943.1"/>
    <property type="molecule type" value="Genomic_DNA"/>
</dbReference>
<dbReference type="GO" id="GO:0005886">
    <property type="term" value="C:plasma membrane"/>
    <property type="evidence" value="ECO:0007669"/>
    <property type="project" value="UniProtKB-SubCell"/>
</dbReference>
<keyword evidence="7" id="KW-0762">Sugar transport</keyword>
<feature type="transmembrane region" description="Helical" evidence="13">
    <location>
        <begin position="389"/>
        <end position="410"/>
    </location>
</feature>
<evidence type="ECO:0000256" key="7">
    <source>
        <dbReference type="ARBA" id="ARBA00022597"/>
    </source>
</evidence>
<organism evidence="14">
    <name type="scientific">Timema genevievae</name>
    <name type="common">Walking stick</name>
    <dbReference type="NCBI Taxonomy" id="629358"/>
    <lineage>
        <taxon>Eukaryota</taxon>
        <taxon>Metazoa</taxon>
        <taxon>Ecdysozoa</taxon>
        <taxon>Arthropoda</taxon>
        <taxon>Hexapoda</taxon>
        <taxon>Insecta</taxon>
        <taxon>Pterygota</taxon>
        <taxon>Neoptera</taxon>
        <taxon>Polyneoptera</taxon>
        <taxon>Phasmatodea</taxon>
        <taxon>Timematodea</taxon>
        <taxon>Timematoidea</taxon>
        <taxon>Timematidae</taxon>
        <taxon>Timema</taxon>
    </lineage>
</organism>
<protein>
    <recommendedName>
        <fullName evidence="4">Sugar transporter SWEET1</fullName>
    </recommendedName>
</protein>
<keyword evidence="9" id="KW-0677">Repeat</keyword>
<evidence type="ECO:0000256" key="12">
    <source>
        <dbReference type="ARBA" id="ARBA00023136"/>
    </source>
</evidence>
<evidence type="ECO:0000256" key="13">
    <source>
        <dbReference type="SAM" id="Phobius"/>
    </source>
</evidence>
<evidence type="ECO:0000256" key="10">
    <source>
        <dbReference type="ARBA" id="ARBA00022989"/>
    </source>
</evidence>
<comment type="similarity">
    <text evidence="3">Belongs to the SWEET sugar transporter family.</text>
</comment>
<feature type="transmembrane region" description="Helical" evidence="13">
    <location>
        <begin position="328"/>
        <end position="346"/>
    </location>
</feature>
<dbReference type="FunFam" id="1.20.1280.290:FF:000004">
    <property type="entry name" value="Sugar transporter SWEET"/>
    <property type="match status" value="1"/>
</dbReference>
<dbReference type="PANTHER" id="PTHR10791:SF5">
    <property type="entry name" value="SUGAR TRANSPORTER SWEET"/>
    <property type="match status" value="1"/>
</dbReference>